<feature type="region of interest" description="Disordered" evidence="8">
    <location>
        <begin position="160"/>
        <end position="179"/>
    </location>
</feature>
<dbReference type="Proteomes" id="UP001497623">
    <property type="component" value="Unassembled WGS sequence"/>
</dbReference>
<evidence type="ECO:0000313" key="11">
    <source>
        <dbReference type="EMBL" id="CAL4096500.1"/>
    </source>
</evidence>
<dbReference type="Gene3D" id="3.40.50.300">
    <property type="entry name" value="P-loop containing nucleotide triphosphate hydrolases"/>
    <property type="match status" value="1"/>
</dbReference>
<dbReference type="InterPro" id="IPR050100">
    <property type="entry name" value="TRAFAC_GTPase_members"/>
</dbReference>
<feature type="compositionally biased region" description="Acidic residues" evidence="8">
    <location>
        <begin position="65"/>
        <end position="74"/>
    </location>
</feature>
<feature type="region of interest" description="Disordered" evidence="8">
    <location>
        <begin position="59"/>
        <end position="93"/>
    </location>
</feature>
<dbReference type="GO" id="GO:0005525">
    <property type="term" value="F:GTP binding"/>
    <property type="evidence" value="ECO:0007669"/>
    <property type="project" value="UniProtKB-KW"/>
</dbReference>
<keyword evidence="6" id="KW-0648">Protein biosynthesis</keyword>
<organism evidence="11 12">
    <name type="scientific">Meganyctiphanes norvegica</name>
    <name type="common">Northern krill</name>
    <name type="synonym">Thysanopoda norvegica</name>
    <dbReference type="NCBI Taxonomy" id="48144"/>
    <lineage>
        <taxon>Eukaryota</taxon>
        <taxon>Metazoa</taxon>
        <taxon>Ecdysozoa</taxon>
        <taxon>Arthropoda</taxon>
        <taxon>Crustacea</taxon>
        <taxon>Multicrustacea</taxon>
        <taxon>Malacostraca</taxon>
        <taxon>Eumalacostraca</taxon>
        <taxon>Eucarida</taxon>
        <taxon>Euphausiacea</taxon>
        <taxon>Euphausiidae</taxon>
        <taxon>Meganyctiphanes</taxon>
    </lineage>
</organism>
<feature type="region of interest" description="Disordered" evidence="8">
    <location>
        <begin position="242"/>
        <end position="304"/>
    </location>
</feature>
<dbReference type="EMBL" id="CAXKWB010010020">
    <property type="protein sequence ID" value="CAL4096500.1"/>
    <property type="molecule type" value="Genomic_DNA"/>
</dbReference>
<dbReference type="GO" id="GO:0005737">
    <property type="term" value="C:cytoplasm"/>
    <property type="evidence" value="ECO:0007669"/>
    <property type="project" value="UniProtKB-SubCell"/>
</dbReference>
<accession>A0AAV2QTZ1</accession>
<gene>
    <name evidence="11" type="ORF">MNOR_LOCUS15768</name>
</gene>
<feature type="compositionally biased region" description="Basic and acidic residues" evidence="8">
    <location>
        <begin position="268"/>
        <end position="298"/>
    </location>
</feature>
<evidence type="ECO:0000256" key="5">
    <source>
        <dbReference type="ARBA" id="ARBA00022801"/>
    </source>
</evidence>
<keyword evidence="4" id="KW-0547">Nucleotide-binding</keyword>
<dbReference type="PANTHER" id="PTHR23115">
    <property type="entry name" value="TRANSLATION FACTOR"/>
    <property type="match status" value="1"/>
</dbReference>
<evidence type="ECO:0000256" key="3">
    <source>
        <dbReference type="ARBA" id="ARBA00022553"/>
    </source>
</evidence>
<dbReference type="InterPro" id="IPR027417">
    <property type="entry name" value="P-loop_NTPase"/>
</dbReference>
<keyword evidence="12" id="KW-1185">Reference proteome</keyword>
<keyword evidence="3" id="KW-0597">Phosphoprotein</keyword>
<evidence type="ECO:0000256" key="1">
    <source>
        <dbReference type="ARBA" id="ARBA00004496"/>
    </source>
</evidence>
<keyword evidence="5" id="KW-0378">Hydrolase</keyword>
<evidence type="ECO:0000256" key="7">
    <source>
        <dbReference type="ARBA" id="ARBA00023134"/>
    </source>
</evidence>
<dbReference type="AlphaFoldDB" id="A0AAV2QTZ1"/>
<dbReference type="InterPro" id="IPR000795">
    <property type="entry name" value="T_Tr_GTP-bd_dom"/>
</dbReference>
<reference evidence="11 12" key="1">
    <citation type="submission" date="2024-05" db="EMBL/GenBank/DDBJ databases">
        <authorList>
            <person name="Wallberg A."/>
        </authorList>
    </citation>
    <scope>NUCLEOTIDE SEQUENCE [LARGE SCALE GENOMIC DNA]</scope>
</reference>
<evidence type="ECO:0000259" key="9">
    <source>
        <dbReference type="Pfam" id="PF00009"/>
    </source>
</evidence>
<dbReference type="Pfam" id="PF08938">
    <property type="entry name" value="HBS1_N"/>
    <property type="match status" value="1"/>
</dbReference>
<dbReference type="Gene3D" id="1.10.8.10">
    <property type="entry name" value="DNA helicase RuvA subunit, C-terminal domain"/>
    <property type="match status" value="1"/>
</dbReference>
<evidence type="ECO:0000256" key="8">
    <source>
        <dbReference type="SAM" id="MobiDB-lite"/>
    </source>
</evidence>
<feature type="compositionally biased region" description="Basic and acidic residues" evidence="8">
    <location>
        <begin position="75"/>
        <end position="93"/>
    </location>
</feature>
<feature type="non-terminal residue" evidence="11">
    <location>
        <position position="646"/>
    </location>
</feature>
<name>A0AAV2QTZ1_MEGNR</name>
<dbReference type="InterPro" id="IPR015033">
    <property type="entry name" value="HBS1-like_N"/>
</dbReference>
<evidence type="ECO:0000256" key="6">
    <source>
        <dbReference type="ARBA" id="ARBA00022917"/>
    </source>
</evidence>
<evidence type="ECO:0000313" key="12">
    <source>
        <dbReference type="Proteomes" id="UP001497623"/>
    </source>
</evidence>
<dbReference type="Pfam" id="PF00009">
    <property type="entry name" value="GTP_EFTU"/>
    <property type="match status" value="1"/>
</dbReference>
<evidence type="ECO:0000256" key="4">
    <source>
        <dbReference type="ARBA" id="ARBA00022741"/>
    </source>
</evidence>
<feature type="domain" description="HBS1-like protein N-terminal" evidence="10">
    <location>
        <begin position="66"/>
        <end position="144"/>
    </location>
</feature>
<feature type="domain" description="Tr-type G" evidence="9">
    <location>
        <begin position="325"/>
        <end position="399"/>
    </location>
</feature>
<feature type="compositionally biased region" description="Polar residues" evidence="8">
    <location>
        <begin position="242"/>
        <end position="256"/>
    </location>
</feature>
<evidence type="ECO:0000259" key="10">
    <source>
        <dbReference type="Pfam" id="PF08938"/>
    </source>
</evidence>
<dbReference type="SUPFAM" id="SSF109732">
    <property type="entry name" value="HBS1-like domain"/>
    <property type="match status" value="1"/>
</dbReference>
<comment type="subcellular location">
    <subcellularLocation>
        <location evidence="1">Cytoplasm</location>
    </subcellularLocation>
</comment>
<evidence type="ECO:0000256" key="2">
    <source>
        <dbReference type="ARBA" id="ARBA00022490"/>
    </source>
</evidence>
<dbReference type="GO" id="GO:0003924">
    <property type="term" value="F:GTPase activity"/>
    <property type="evidence" value="ECO:0007669"/>
    <property type="project" value="InterPro"/>
</dbReference>
<dbReference type="InterPro" id="IPR037189">
    <property type="entry name" value="HBS1-like_N_sf"/>
</dbReference>
<sequence length="646" mass="70696">MARTRELGSFKGNLEYDDAYDEDVYGHSVEEYEYGTSPTMDQYMYSSRSRETNLGFGAYLPTDSDIVEEEEENDKTDSRARHDSATYEKPKLTDEEEVKLASVLDELRNILGGDQFSDSEMTKMVLANKFDLNDTLNALLNKEPDGGTSTAATTTAAVLPQRQQRQNRGNKGPSSAQVEKLTISGPAAAAAASSGVINSSVAANSIVTPVKAKVPVVVSSSATQDNGTPKVTRGFAVLQTEDCSTPSSNHLNAISQDSKRSRSNTPIRNKDKENKEVKEKENEKENKDAKEKEKETPSEPKLTTKIRDKEVDVVSEFTTYRKTGKELLNLVVVGHVDAGKSTLMGHLLYLKGNVAQRTMHKYEQESKKIGKQSFHFAWVLDETDEERFKQLCVNKANRMLGLIRIGFTCLDRDIFMNLYPVLIKDPEINKIVAQELDEAVVERSDELSSSGSSRQFIRPVRCLNVSGNTVIPHMEPDNVVIKWSSHRYTGTDNFSNFLARTPLRGADQTYRGVMCAGISAEIPNLVVAINAAVLVACAKLSVSILSAVVVTRVAKKAKSRAFGHTANAFCRTGKNVCWACHVNTGYAAANGRLKILLLTSGPCPAKMFVGGMGGGGGISEAGCPKECSSLMIKKISNKVKIQIGDF</sequence>
<dbReference type="GO" id="GO:0006412">
    <property type="term" value="P:translation"/>
    <property type="evidence" value="ECO:0007669"/>
    <property type="project" value="UniProtKB-KW"/>
</dbReference>
<keyword evidence="2" id="KW-0963">Cytoplasm</keyword>
<evidence type="ECO:0008006" key="13">
    <source>
        <dbReference type="Google" id="ProtNLM"/>
    </source>
</evidence>
<protein>
    <recommendedName>
        <fullName evidence="13">HBS1-like protein</fullName>
    </recommendedName>
</protein>
<proteinExistence type="predicted"/>
<dbReference type="SUPFAM" id="SSF52540">
    <property type="entry name" value="P-loop containing nucleoside triphosphate hydrolases"/>
    <property type="match status" value="1"/>
</dbReference>
<keyword evidence="7" id="KW-0342">GTP-binding</keyword>
<comment type="caution">
    <text evidence="11">The sequence shown here is derived from an EMBL/GenBank/DDBJ whole genome shotgun (WGS) entry which is preliminary data.</text>
</comment>